<accession>A0A0R2D390</accession>
<keyword evidence="2" id="KW-1133">Transmembrane helix</keyword>
<feature type="chain" id="PRO_5006415936" description="Firmicu-CTERM sorting domain-containing protein" evidence="3">
    <location>
        <begin position="27"/>
        <end position="442"/>
    </location>
</feature>
<dbReference type="PATRIC" id="fig|1423725.3.peg.2219"/>
<evidence type="ECO:0000313" key="4">
    <source>
        <dbReference type="EMBL" id="KRM95065.1"/>
    </source>
</evidence>
<evidence type="ECO:0008006" key="6">
    <source>
        <dbReference type="Google" id="ProtNLM"/>
    </source>
</evidence>
<gene>
    <name evidence="4" type="ORF">FC19_GL002157</name>
</gene>
<evidence type="ECO:0000256" key="3">
    <source>
        <dbReference type="SAM" id="SignalP"/>
    </source>
</evidence>
<evidence type="ECO:0000256" key="1">
    <source>
        <dbReference type="SAM" id="MobiDB-lite"/>
    </source>
</evidence>
<keyword evidence="5" id="KW-1185">Reference proteome</keyword>
<dbReference type="STRING" id="1423725.FC19_GL002157"/>
<evidence type="ECO:0000256" key="2">
    <source>
        <dbReference type="SAM" id="Phobius"/>
    </source>
</evidence>
<dbReference type="AlphaFoldDB" id="A0A0R2D390"/>
<name>A0A0R2D390_9LACO</name>
<keyword evidence="2" id="KW-0472">Membrane</keyword>
<reference evidence="4 5" key="1">
    <citation type="journal article" date="2015" name="Genome Announc.">
        <title>Expanding the biotechnology potential of lactobacilli through comparative genomics of 213 strains and associated genera.</title>
        <authorList>
            <person name="Sun Z."/>
            <person name="Harris H.M."/>
            <person name="McCann A."/>
            <person name="Guo C."/>
            <person name="Argimon S."/>
            <person name="Zhang W."/>
            <person name="Yang X."/>
            <person name="Jeffery I.B."/>
            <person name="Cooney J.C."/>
            <person name="Kagawa T.F."/>
            <person name="Liu W."/>
            <person name="Song Y."/>
            <person name="Salvetti E."/>
            <person name="Wrobel A."/>
            <person name="Rasinkangas P."/>
            <person name="Parkhill J."/>
            <person name="Rea M.C."/>
            <person name="O'Sullivan O."/>
            <person name="Ritari J."/>
            <person name="Douillard F.P."/>
            <person name="Paul Ross R."/>
            <person name="Yang R."/>
            <person name="Briner A.E."/>
            <person name="Felis G.E."/>
            <person name="de Vos W.M."/>
            <person name="Barrangou R."/>
            <person name="Klaenhammer T.R."/>
            <person name="Caufield P.W."/>
            <person name="Cui Y."/>
            <person name="Zhang H."/>
            <person name="O'Toole P.W."/>
        </authorList>
    </citation>
    <scope>NUCLEOTIDE SEQUENCE [LARGE SCALE GENOMIC DNA]</scope>
    <source>
        <strain evidence="4 5">DSM 21051</strain>
    </source>
</reference>
<dbReference type="EMBL" id="AYZD01000033">
    <property type="protein sequence ID" value="KRM95065.1"/>
    <property type="molecule type" value="Genomic_DNA"/>
</dbReference>
<feature type="region of interest" description="Disordered" evidence="1">
    <location>
        <begin position="161"/>
        <end position="239"/>
    </location>
</feature>
<comment type="caution">
    <text evidence="4">The sequence shown here is derived from an EMBL/GenBank/DDBJ whole genome shotgun (WGS) entry which is preliminary data.</text>
</comment>
<feature type="compositionally biased region" description="Polar residues" evidence="1">
    <location>
        <begin position="226"/>
        <end position="236"/>
    </location>
</feature>
<feature type="transmembrane region" description="Helical" evidence="2">
    <location>
        <begin position="412"/>
        <end position="432"/>
    </location>
</feature>
<keyword evidence="2" id="KW-0812">Transmembrane</keyword>
<dbReference type="InterPro" id="IPR026409">
    <property type="entry name" value="Firmicu_CTERM"/>
</dbReference>
<proteinExistence type="predicted"/>
<keyword evidence="3" id="KW-0732">Signal</keyword>
<sequence>MMMKKWILIALTILSVLGFSVKCARADNQADIKIDGQFTDWDGVNKSKVGYYHMGNWAVEVGNEDLWVYIDNGGNSDMSIPTQNYTLKVGSKSYNLAFSSSDSQVTITARDMNNSWQSLGDVGTGIIKKDGSKQTGEFTLSLSKLGVSSAKADETTLANSSLGSQTVTGTTFQSSSSSSSSNADSSSASSSSSSSTTESSSSSSVSSSSSEATSGSQSSVSSSSSQANPNNQSNNLGVVIDGSFTDWDDKTKSAMQITGDNDNIKNVSLLADDKDIYFYIEMHPVLSGGYVTFQPAGYELTVGNVTYYLDFNGNSTVNLDEGQTKLVKLGIYNAKDNSYVTLNDQVGVTKKKISQKMGDGSTVEGEAYVLECAVPFSALKSSSNTSGQTIALANRNLWTGQVNVAGGSTKPLILAGTGLLIAAFSVYKFGVFKNRTRGKKAK</sequence>
<feature type="signal peptide" evidence="3">
    <location>
        <begin position="1"/>
        <end position="26"/>
    </location>
</feature>
<organism evidence="4 5">
    <name type="scientific">Liquorilactobacillus aquaticus DSM 21051</name>
    <dbReference type="NCBI Taxonomy" id="1423725"/>
    <lineage>
        <taxon>Bacteria</taxon>
        <taxon>Bacillati</taxon>
        <taxon>Bacillota</taxon>
        <taxon>Bacilli</taxon>
        <taxon>Lactobacillales</taxon>
        <taxon>Lactobacillaceae</taxon>
        <taxon>Liquorilactobacillus</taxon>
    </lineage>
</organism>
<evidence type="ECO:0000313" key="5">
    <source>
        <dbReference type="Proteomes" id="UP000051015"/>
    </source>
</evidence>
<dbReference type="Proteomes" id="UP000051015">
    <property type="component" value="Unassembled WGS sequence"/>
</dbReference>
<dbReference type="NCBIfam" id="TIGR04145">
    <property type="entry name" value="Firmicu_CTERM"/>
    <property type="match status" value="2"/>
</dbReference>
<protein>
    <recommendedName>
        <fullName evidence="6">Firmicu-CTERM sorting domain-containing protein</fullName>
    </recommendedName>
</protein>
<feature type="compositionally biased region" description="Low complexity" evidence="1">
    <location>
        <begin position="163"/>
        <end position="225"/>
    </location>
</feature>